<dbReference type="AlphaFoldDB" id="D2PZ64"/>
<dbReference type="EMBL" id="CP001736">
    <property type="protein sequence ID" value="ADB31858.1"/>
    <property type="molecule type" value="Genomic_DNA"/>
</dbReference>
<name>D2PZ64_KRIFD</name>
<protein>
    <submittedName>
        <fullName evidence="1">Uncharacterized protein</fullName>
    </submittedName>
</protein>
<dbReference type="HOGENOM" id="CLU_1169457_0_0_11"/>
<keyword evidence="2" id="KW-1185">Reference proteome</keyword>
<evidence type="ECO:0000313" key="2">
    <source>
        <dbReference type="Proteomes" id="UP000007967"/>
    </source>
</evidence>
<dbReference type="KEGG" id="kfl:Kfla_2793"/>
<dbReference type="Proteomes" id="UP000007967">
    <property type="component" value="Chromosome"/>
</dbReference>
<sequence>MHRARLVGALGLVLAAVATTGLTASWIWTKADAVTPVDLPAARGTVPSTITPPVRPSPTPPPVGKVLGAKMYASNQDAMPVMSAAWVDNGDNTGLYGGTGIWLMLHEKYDGKDSWGNYVAFGALSKRIPYTNTPAGLKEATVRTATNALVRLYTDKVKLIGVATHRPITVKGHRGHELTIKVDVRKPKLPETFSTVMVAVVDRGDGTAVVSVADIAGSTPQWLPVWRTKVSQIEFSN</sequence>
<organism evidence="1 2">
    <name type="scientific">Kribbella flavida (strain DSM 17836 / JCM 10339 / NBRC 14399)</name>
    <dbReference type="NCBI Taxonomy" id="479435"/>
    <lineage>
        <taxon>Bacteria</taxon>
        <taxon>Bacillati</taxon>
        <taxon>Actinomycetota</taxon>
        <taxon>Actinomycetes</taxon>
        <taxon>Propionibacteriales</taxon>
        <taxon>Kribbellaceae</taxon>
        <taxon>Kribbella</taxon>
    </lineage>
</organism>
<reference evidence="2" key="1">
    <citation type="submission" date="2009-09" db="EMBL/GenBank/DDBJ databases">
        <title>The complete genome of Kribbella flavida DSM 17836.</title>
        <authorList>
            <consortium name="US DOE Joint Genome Institute (JGI-PGF)"/>
            <person name="Lucas S."/>
            <person name="Copeland A."/>
            <person name="Lapidus A."/>
            <person name="Glavina del Rio T."/>
            <person name="Dalin E."/>
            <person name="Tice H."/>
            <person name="Bruce D."/>
            <person name="Goodwin L."/>
            <person name="Pitluck S."/>
            <person name="Kyrpides N."/>
            <person name="Mavromatis K."/>
            <person name="Ivanova N."/>
            <person name="Saunders E."/>
            <person name="Brettin T."/>
            <person name="Detter J.C."/>
            <person name="Han C."/>
            <person name="Larimer F."/>
            <person name="Land M."/>
            <person name="Hauser L."/>
            <person name="Markowitz V."/>
            <person name="Cheng J.-F."/>
            <person name="Hugenholtz P."/>
            <person name="Woyke T."/>
            <person name="Wu D."/>
            <person name="Pukall R."/>
            <person name="Klenk H.-P."/>
            <person name="Eisen J.A."/>
        </authorList>
    </citation>
    <scope>NUCLEOTIDE SEQUENCE [LARGE SCALE GENOMIC DNA]</scope>
    <source>
        <strain evidence="2">DSM 17836 / JCM 10339 / NBRC 14399</strain>
    </source>
</reference>
<accession>D2PZ64</accession>
<proteinExistence type="predicted"/>
<reference evidence="1 2" key="2">
    <citation type="journal article" date="2010" name="Stand. Genomic Sci.">
        <title>Complete genome sequence of Kribbella flavida type strain (IFO 14399).</title>
        <authorList>
            <person name="Pukall R."/>
            <person name="Lapidus A."/>
            <person name="Glavina Del Rio T."/>
            <person name="Copeland A."/>
            <person name="Tice H."/>
            <person name="Cheng J.-F."/>
            <person name="Lucas S."/>
            <person name="Chen F."/>
            <person name="Nolan M."/>
            <person name="LaButti K."/>
            <person name="Pati A."/>
            <person name="Ivanova N."/>
            <person name="Mavrommatis K."/>
            <person name="Mikhailova N."/>
            <person name="Pitluck S."/>
            <person name="Bruce D."/>
            <person name="Goodwin L."/>
            <person name="Land M."/>
            <person name="Hauser L."/>
            <person name="Chang Y.-J."/>
            <person name="Jeffries C.D."/>
            <person name="Chen A."/>
            <person name="Palaniappan K."/>
            <person name="Chain P."/>
            <person name="Rohde M."/>
            <person name="Goeker M."/>
            <person name="Bristow J."/>
            <person name="Eisen J.A."/>
            <person name="Markowitz V."/>
            <person name="Hugenholtz P."/>
            <person name="Kyrpides N.C."/>
            <person name="Klenk H.-P."/>
            <person name="Brettin T."/>
        </authorList>
    </citation>
    <scope>NUCLEOTIDE SEQUENCE [LARGE SCALE GENOMIC DNA]</scope>
    <source>
        <strain evidence="2">DSM 17836 / JCM 10339 / NBRC 14399</strain>
    </source>
</reference>
<gene>
    <name evidence="1" type="ordered locus">Kfla_2793</name>
</gene>
<evidence type="ECO:0000313" key="1">
    <source>
        <dbReference type="EMBL" id="ADB31858.1"/>
    </source>
</evidence>